<accession>A0A1H5JS72</accession>
<dbReference type="EMBL" id="FNUC01000003">
    <property type="protein sequence ID" value="SEE55443.1"/>
    <property type="molecule type" value="Genomic_DNA"/>
</dbReference>
<dbReference type="InterPro" id="IPR050312">
    <property type="entry name" value="IolE/XylAMocC-like"/>
</dbReference>
<dbReference type="PANTHER" id="PTHR12110:SF41">
    <property type="entry name" value="INOSOSE DEHYDRATASE"/>
    <property type="match status" value="1"/>
</dbReference>
<dbReference type="AlphaFoldDB" id="A0A1H5JS72"/>
<feature type="domain" description="Xylose isomerase-like TIM barrel" evidence="1">
    <location>
        <begin position="31"/>
        <end position="284"/>
    </location>
</feature>
<dbReference type="OrthoDB" id="104997at2"/>
<evidence type="ECO:0000313" key="2">
    <source>
        <dbReference type="EMBL" id="SEE55443.1"/>
    </source>
</evidence>
<name>A0A1H5JS72_9ACTN</name>
<protein>
    <submittedName>
        <fullName evidence="2">2-keto-myo-inositol dehydratase</fullName>
    </submittedName>
</protein>
<gene>
    <name evidence="2" type="ORF">SAMN04488561_1719</name>
</gene>
<dbReference type="InterPro" id="IPR036237">
    <property type="entry name" value="Xyl_isomerase-like_sf"/>
</dbReference>
<dbReference type="Proteomes" id="UP000181980">
    <property type="component" value="Unassembled WGS sequence"/>
</dbReference>
<dbReference type="SUPFAM" id="SSF51658">
    <property type="entry name" value="Xylose isomerase-like"/>
    <property type="match status" value="1"/>
</dbReference>
<reference evidence="3" key="1">
    <citation type="submission" date="2016-10" db="EMBL/GenBank/DDBJ databases">
        <authorList>
            <person name="Varghese N."/>
            <person name="Submissions S."/>
        </authorList>
    </citation>
    <scope>NUCLEOTIDE SEQUENCE [LARGE SCALE GENOMIC DNA]</scope>
    <source>
        <strain evidence="3">DSM 45237</strain>
    </source>
</reference>
<keyword evidence="3" id="KW-1185">Reference proteome</keyword>
<dbReference type="STRING" id="561176.SAMN04488561_1719"/>
<dbReference type="Pfam" id="PF01261">
    <property type="entry name" value="AP_endonuc_2"/>
    <property type="match status" value="1"/>
</dbReference>
<evidence type="ECO:0000313" key="3">
    <source>
        <dbReference type="Proteomes" id="UP000181980"/>
    </source>
</evidence>
<proteinExistence type="predicted"/>
<evidence type="ECO:0000259" key="1">
    <source>
        <dbReference type="Pfam" id="PF01261"/>
    </source>
</evidence>
<organism evidence="2 3">
    <name type="scientific">Jiangella alba</name>
    <dbReference type="NCBI Taxonomy" id="561176"/>
    <lineage>
        <taxon>Bacteria</taxon>
        <taxon>Bacillati</taxon>
        <taxon>Actinomycetota</taxon>
        <taxon>Actinomycetes</taxon>
        <taxon>Jiangellales</taxon>
        <taxon>Jiangellaceae</taxon>
        <taxon>Jiangella</taxon>
    </lineage>
</organism>
<sequence>MKGIAGAPVSFGVFELTADQPLPDPEEILRPLRDLGYDGVDLGPVGWLGRGEELRRRLREHDLVLVGGWVDLPFTDDDAFRAALPGLDDALEIFVAAAELDPARTPLPTLADMGSDLRRANPGGAAPGLALDDAGWGRLARNVETAAARVRAAGLEPTFHHHACTYVETPAEIDEFLARTDVGLTFDSGHLLIGGGDPVEGWRRWGSRINHLHLKDARTAVLDQVLREKGGMRDVWERRAFVELGAGDLDLDGFMDAVFESDFDGWLVVEQDVVPSPSDPPERVIDDQRANREALRRWLP</sequence>
<dbReference type="Gene3D" id="3.20.20.150">
    <property type="entry name" value="Divalent-metal-dependent TIM barrel enzymes"/>
    <property type="match status" value="1"/>
</dbReference>
<dbReference type="InterPro" id="IPR013022">
    <property type="entry name" value="Xyl_isomerase-like_TIM-brl"/>
</dbReference>
<dbReference type="PANTHER" id="PTHR12110">
    <property type="entry name" value="HYDROXYPYRUVATE ISOMERASE"/>
    <property type="match status" value="1"/>
</dbReference>